<reference evidence="2" key="1">
    <citation type="journal article" date="2020" name="MBio">
        <title>Horizontal gene transfer to a defensive symbiont with a reduced genome amongst a multipartite beetle microbiome.</title>
        <authorList>
            <person name="Waterworth S.C."/>
            <person name="Florez L.V."/>
            <person name="Rees E.R."/>
            <person name="Hertweck C."/>
            <person name="Kaltenpoth M."/>
            <person name="Kwan J.C."/>
        </authorList>
    </citation>
    <scope>NUCLEOTIDE SEQUENCE [LARGE SCALE GENOMIC DNA]</scope>
</reference>
<sequence length="95" mass="10316">MCWRARPARSPCRRRNPLIAPGSYRVALSLRVSNSGQVVQARLLDTTGSKARDADIIKTLRELRLARGPADPGQPFVLLILPRAQAAVADCEAAP</sequence>
<evidence type="ECO:0000313" key="1">
    <source>
        <dbReference type="EMBL" id="KAF1034129.1"/>
    </source>
</evidence>
<organism evidence="1 2">
    <name type="scientific">Herbaspirillum frisingense</name>
    <dbReference type="NCBI Taxonomy" id="92645"/>
    <lineage>
        <taxon>Bacteria</taxon>
        <taxon>Pseudomonadati</taxon>
        <taxon>Pseudomonadota</taxon>
        <taxon>Betaproteobacteria</taxon>
        <taxon>Burkholderiales</taxon>
        <taxon>Oxalobacteraceae</taxon>
        <taxon>Herbaspirillum</taxon>
    </lineage>
</organism>
<dbReference type="AlphaFoldDB" id="A0A7V8FSZ0"/>
<name>A0A7V8FSZ0_9BURK</name>
<dbReference type="EMBL" id="WNDX01000250">
    <property type="protein sequence ID" value="KAF1034129.1"/>
    <property type="molecule type" value="Genomic_DNA"/>
</dbReference>
<evidence type="ECO:0000313" key="2">
    <source>
        <dbReference type="Proteomes" id="UP000462435"/>
    </source>
</evidence>
<dbReference type="Proteomes" id="UP000462435">
    <property type="component" value="Unassembled WGS sequence"/>
</dbReference>
<accession>A0A7V8FSZ0</accession>
<gene>
    <name evidence="1" type="ORF">GAK35_04317</name>
</gene>
<dbReference type="SUPFAM" id="SSF74653">
    <property type="entry name" value="TolA/TonB C-terminal domain"/>
    <property type="match status" value="1"/>
</dbReference>
<protein>
    <recommendedName>
        <fullName evidence="3">TonB C-terminal domain-containing protein</fullName>
    </recommendedName>
</protein>
<comment type="caution">
    <text evidence="1">The sequence shown here is derived from an EMBL/GenBank/DDBJ whole genome shotgun (WGS) entry which is preliminary data.</text>
</comment>
<proteinExistence type="predicted"/>
<evidence type="ECO:0008006" key="3">
    <source>
        <dbReference type="Google" id="ProtNLM"/>
    </source>
</evidence>